<dbReference type="CDD" id="cd00037">
    <property type="entry name" value="CLECT"/>
    <property type="match status" value="2"/>
</dbReference>
<dbReference type="GO" id="GO:0038187">
    <property type="term" value="F:pattern recognition receptor activity"/>
    <property type="evidence" value="ECO:0007669"/>
    <property type="project" value="TreeGrafter"/>
</dbReference>
<dbReference type="EMBL" id="JH818833">
    <property type="protein sequence ID" value="EKC20791.1"/>
    <property type="molecule type" value="Genomic_DNA"/>
</dbReference>
<dbReference type="AlphaFoldDB" id="K1QGQ3"/>
<dbReference type="SMART" id="SM00034">
    <property type="entry name" value="CLECT"/>
    <property type="match status" value="1"/>
</dbReference>
<dbReference type="InterPro" id="IPR001304">
    <property type="entry name" value="C-type_lectin-like"/>
</dbReference>
<dbReference type="GO" id="GO:0002720">
    <property type="term" value="P:positive regulation of cytokine production involved in immune response"/>
    <property type="evidence" value="ECO:0007669"/>
    <property type="project" value="TreeGrafter"/>
</dbReference>
<dbReference type="HOGENOM" id="CLU_1103691_0_0_1"/>
<dbReference type="GO" id="GO:0006910">
    <property type="term" value="P:phagocytosis, recognition"/>
    <property type="evidence" value="ECO:0007669"/>
    <property type="project" value="TreeGrafter"/>
</dbReference>
<sequence>MPRYTLCNVDTWMEQHVKFALFPNIWYLYVATLIVTFAYCTEKGSSLVEFEGPSDESWVWLQSRVRGFEVLWIGIVYSNINGTTEYVRLSTGNKAEYQNWDGEQKQNGNPAMCPALTNRITWMNYSSCDNGWLPYKNHCYWFSPSPDTFHYAVIICSEKGSKLLEIKDATEEKWVLLQSRIRGYSQVWIGLTDVVDDDEYVFPSSGFTSRYSNWDKEEPGGEAIDCYPSDVRWYDRRKIAEIKHIHDQLYCA</sequence>
<dbReference type="PROSITE" id="PS50041">
    <property type="entry name" value="C_TYPE_LECTIN_2"/>
    <property type="match status" value="2"/>
</dbReference>
<dbReference type="PANTHER" id="PTHR47218:SF1">
    <property type="entry name" value="C-TYPE LECTIN DOMAIN FAMILY 7 MEMBER A"/>
    <property type="match status" value="1"/>
</dbReference>
<dbReference type="InterPro" id="IPR016186">
    <property type="entry name" value="C-type_lectin-like/link_sf"/>
</dbReference>
<feature type="domain" description="C-type lectin" evidence="1">
    <location>
        <begin position="135"/>
        <end position="235"/>
    </location>
</feature>
<name>K1QGQ3_MAGGI</name>
<dbReference type="GO" id="GO:0043122">
    <property type="term" value="P:regulation of canonical NF-kappaB signal transduction"/>
    <property type="evidence" value="ECO:0007669"/>
    <property type="project" value="TreeGrafter"/>
</dbReference>
<accession>K1QGQ3</accession>
<dbReference type="InParanoid" id="K1QGQ3"/>
<dbReference type="SUPFAM" id="SSF56436">
    <property type="entry name" value="C-type lectin-like"/>
    <property type="match status" value="2"/>
</dbReference>
<dbReference type="Gene3D" id="3.10.100.10">
    <property type="entry name" value="Mannose-Binding Protein A, subunit A"/>
    <property type="match status" value="2"/>
</dbReference>
<feature type="domain" description="C-type lectin" evidence="1">
    <location>
        <begin position="39"/>
        <end position="122"/>
    </location>
</feature>
<dbReference type="GO" id="GO:0009986">
    <property type="term" value="C:cell surface"/>
    <property type="evidence" value="ECO:0007669"/>
    <property type="project" value="TreeGrafter"/>
</dbReference>
<protein>
    <submittedName>
        <fullName evidence="2">Collectin-12</fullName>
    </submittedName>
</protein>
<gene>
    <name evidence="2" type="ORF">CGI_10005327</name>
</gene>
<dbReference type="GO" id="GO:0001872">
    <property type="term" value="F:(1-&gt;3)-beta-D-glucan binding"/>
    <property type="evidence" value="ECO:0007669"/>
    <property type="project" value="InterPro"/>
</dbReference>
<dbReference type="GO" id="GO:0071226">
    <property type="term" value="P:cellular response to molecule of fungal origin"/>
    <property type="evidence" value="ECO:0007669"/>
    <property type="project" value="InterPro"/>
</dbReference>
<reference evidence="2" key="1">
    <citation type="journal article" date="2012" name="Nature">
        <title>The oyster genome reveals stress adaptation and complexity of shell formation.</title>
        <authorList>
            <person name="Zhang G."/>
            <person name="Fang X."/>
            <person name="Guo X."/>
            <person name="Li L."/>
            <person name="Luo R."/>
            <person name="Xu F."/>
            <person name="Yang P."/>
            <person name="Zhang L."/>
            <person name="Wang X."/>
            <person name="Qi H."/>
            <person name="Xiong Z."/>
            <person name="Que H."/>
            <person name="Xie Y."/>
            <person name="Holland P.W."/>
            <person name="Paps J."/>
            <person name="Zhu Y."/>
            <person name="Wu F."/>
            <person name="Chen Y."/>
            <person name="Wang J."/>
            <person name="Peng C."/>
            <person name="Meng J."/>
            <person name="Yang L."/>
            <person name="Liu J."/>
            <person name="Wen B."/>
            <person name="Zhang N."/>
            <person name="Huang Z."/>
            <person name="Zhu Q."/>
            <person name="Feng Y."/>
            <person name="Mount A."/>
            <person name="Hedgecock D."/>
            <person name="Xu Z."/>
            <person name="Liu Y."/>
            <person name="Domazet-Loso T."/>
            <person name="Du Y."/>
            <person name="Sun X."/>
            <person name="Zhang S."/>
            <person name="Liu B."/>
            <person name="Cheng P."/>
            <person name="Jiang X."/>
            <person name="Li J."/>
            <person name="Fan D."/>
            <person name="Wang W."/>
            <person name="Fu W."/>
            <person name="Wang T."/>
            <person name="Wang B."/>
            <person name="Zhang J."/>
            <person name="Peng Z."/>
            <person name="Li Y."/>
            <person name="Li N."/>
            <person name="Wang J."/>
            <person name="Chen M."/>
            <person name="He Y."/>
            <person name="Tan F."/>
            <person name="Song X."/>
            <person name="Zheng Q."/>
            <person name="Huang R."/>
            <person name="Yang H."/>
            <person name="Du X."/>
            <person name="Chen L."/>
            <person name="Yang M."/>
            <person name="Gaffney P.M."/>
            <person name="Wang S."/>
            <person name="Luo L."/>
            <person name="She Z."/>
            <person name="Ming Y."/>
            <person name="Huang W."/>
            <person name="Zhang S."/>
            <person name="Huang B."/>
            <person name="Zhang Y."/>
            <person name="Qu T."/>
            <person name="Ni P."/>
            <person name="Miao G."/>
            <person name="Wang J."/>
            <person name="Wang Q."/>
            <person name="Steinberg C.E."/>
            <person name="Wang H."/>
            <person name="Li N."/>
            <person name="Qian L."/>
            <person name="Zhang G."/>
            <person name="Li Y."/>
            <person name="Yang H."/>
            <person name="Liu X."/>
            <person name="Wang J."/>
            <person name="Yin Y."/>
            <person name="Wang J."/>
        </authorList>
    </citation>
    <scope>NUCLEOTIDE SEQUENCE [LARGE SCALE GENOMIC DNA]</scope>
    <source>
        <strain evidence="2">05x7-T-G4-1.051#20</strain>
    </source>
</reference>
<proteinExistence type="predicted"/>
<dbReference type="PANTHER" id="PTHR47218">
    <property type="entry name" value="C-TYPE LECTIN DOMAIN FAMILY 7 MEMBER A"/>
    <property type="match status" value="1"/>
</dbReference>
<evidence type="ECO:0000313" key="2">
    <source>
        <dbReference type="EMBL" id="EKC20791.1"/>
    </source>
</evidence>
<evidence type="ECO:0000259" key="1">
    <source>
        <dbReference type="PROSITE" id="PS50041"/>
    </source>
</evidence>
<dbReference type="GO" id="GO:0045087">
    <property type="term" value="P:innate immune response"/>
    <property type="evidence" value="ECO:0007669"/>
    <property type="project" value="TreeGrafter"/>
</dbReference>
<dbReference type="Pfam" id="PF00059">
    <property type="entry name" value="Lectin_C"/>
    <property type="match status" value="2"/>
</dbReference>
<dbReference type="InterPro" id="IPR042808">
    <property type="entry name" value="CLEC7A"/>
</dbReference>
<dbReference type="InterPro" id="IPR016187">
    <property type="entry name" value="CTDL_fold"/>
</dbReference>
<organism evidence="2">
    <name type="scientific">Magallana gigas</name>
    <name type="common">Pacific oyster</name>
    <name type="synonym">Crassostrea gigas</name>
    <dbReference type="NCBI Taxonomy" id="29159"/>
    <lineage>
        <taxon>Eukaryota</taxon>
        <taxon>Metazoa</taxon>
        <taxon>Spiralia</taxon>
        <taxon>Lophotrochozoa</taxon>
        <taxon>Mollusca</taxon>
        <taxon>Bivalvia</taxon>
        <taxon>Autobranchia</taxon>
        <taxon>Pteriomorphia</taxon>
        <taxon>Ostreida</taxon>
        <taxon>Ostreoidea</taxon>
        <taxon>Ostreidae</taxon>
        <taxon>Magallana</taxon>
    </lineage>
</organism>